<proteinExistence type="predicted"/>
<dbReference type="Pfam" id="PF19700">
    <property type="entry name" value="DUF6198"/>
    <property type="match status" value="1"/>
</dbReference>
<evidence type="ECO:0000313" key="2">
    <source>
        <dbReference type="EMBL" id="AEN96450.1"/>
    </source>
</evidence>
<dbReference type="KEGG" id="rho:RHOM_06665"/>
<dbReference type="eggNOG" id="COG2364">
    <property type="taxonomic scope" value="Bacteria"/>
</dbReference>
<sequence>MIYIGKNGEKIMKNFIQGMYQKKHFARRLISVILAVIVMGFALSWLVLVNFGTDPCTSMNLAISGRLGMSLGNWQALLNCLLFIIVILWGREYIGFGTLANMFLVGYSIDFFSWVWSKVLPDGLFDSMAVRIGVLFPALAVFVVAAGVYMVTELGTAPYDAIPFLIVKAQKKVPFRVVRMVFDFTVIVIAWVFGAKIGLVTILMGFTLGPVISWVGEKMAPFFNE</sequence>
<name>G2T2R7_ROSHA</name>
<dbReference type="PANTHER" id="PTHR40078:SF1">
    <property type="entry name" value="INTEGRAL MEMBRANE PROTEIN"/>
    <property type="match status" value="1"/>
</dbReference>
<feature type="transmembrane region" description="Helical" evidence="1">
    <location>
        <begin position="71"/>
        <end position="89"/>
    </location>
</feature>
<keyword evidence="1" id="KW-1133">Transmembrane helix</keyword>
<evidence type="ECO:0000256" key="1">
    <source>
        <dbReference type="SAM" id="Phobius"/>
    </source>
</evidence>
<keyword evidence="1" id="KW-0812">Transmembrane</keyword>
<feature type="transmembrane region" description="Helical" evidence="1">
    <location>
        <begin position="29"/>
        <end position="51"/>
    </location>
</feature>
<dbReference type="STRING" id="585394.RHOM_06665"/>
<dbReference type="EMBL" id="CP003040">
    <property type="protein sequence ID" value="AEN96450.1"/>
    <property type="molecule type" value="Genomic_DNA"/>
</dbReference>
<protein>
    <recommendedName>
        <fullName evidence="4">YitT family protein</fullName>
    </recommendedName>
</protein>
<dbReference type="PANTHER" id="PTHR40078">
    <property type="entry name" value="INTEGRAL MEMBRANE PROTEIN-RELATED"/>
    <property type="match status" value="1"/>
</dbReference>
<feature type="transmembrane region" description="Helical" evidence="1">
    <location>
        <begin position="128"/>
        <end position="152"/>
    </location>
</feature>
<dbReference type="AlphaFoldDB" id="G2T2R7"/>
<evidence type="ECO:0008006" key="4">
    <source>
        <dbReference type="Google" id="ProtNLM"/>
    </source>
</evidence>
<dbReference type="HOGENOM" id="CLU_083843_1_3_9"/>
<keyword evidence="3" id="KW-1185">Reference proteome</keyword>
<reference evidence="2 3" key="1">
    <citation type="journal article" date="2015" name="Genome Announc.">
        <title>Complete genome sequence of the human gut symbiont Roseburia hominis.</title>
        <authorList>
            <person name="Travis A.J."/>
            <person name="Kelly D."/>
            <person name="Flint H.J."/>
            <person name="Aminov R.I."/>
        </authorList>
    </citation>
    <scope>NUCLEOTIDE SEQUENCE [LARGE SCALE GENOMIC DNA]</scope>
    <source>
        <strain evidence="3">DSM 16839 / JCM 17582 / NCIMB 14029 / A2-183</strain>
    </source>
</reference>
<feature type="transmembrane region" description="Helical" evidence="1">
    <location>
        <begin position="96"/>
        <end position="116"/>
    </location>
</feature>
<gene>
    <name evidence="2" type="ordered locus">RHOM_06665</name>
</gene>
<dbReference type="Proteomes" id="UP000008178">
    <property type="component" value="Chromosome"/>
</dbReference>
<evidence type="ECO:0000313" key="3">
    <source>
        <dbReference type="Proteomes" id="UP000008178"/>
    </source>
</evidence>
<accession>G2T2R7</accession>
<dbReference type="InterPro" id="IPR038750">
    <property type="entry name" value="YczE/YyaS-like"/>
</dbReference>
<organism evidence="2 3">
    <name type="scientific">Roseburia hominis (strain DSM 16839 / JCM 17582 / NCIMB 14029 / A2-183)</name>
    <dbReference type="NCBI Taxonomy" id="585394"/>
    <lineage>
        <taxon>Bacteria</taxon>
        <taxon>Bacillati</taxon>
        <taxon>Bacillota</taxon>
        <taxon>Clostridia</taxon>
        <taxon>Lachnospirales</taxon>
        <taxon>Lachnospiraceae</taxon>
        <taxon>Roseburia</taxon>
    </lineage>
</organism>
<keyword evidence="1" id="KW-0472">Membrane</keyword>